<keyword evidence="8" id="KW-1185">Reference proteome</keyword>
<comment type="subcellular location">
    <subcellularLocation>
        <location evidence="1">Membrane</location>
        <topology evidence="1">Multi-pass membrane protein</topology>
    </subcellularLocation>
</comment>
<evidence type="ECO:0000256" key="1">
    <source>
        <dbReference type="ARBA" id="ARBA00004141"/>
    </source>
</evidence>
<evidence type="ECO:0000256" key="4">
    <source>
        <dbReference type="ARBA" id="ARBA00023136"/>
    </source>
</evidence>
<feature type="transmembrane region" description="Helical" evidence="5">
    <location>
        <begin position="191"/>
        <end position="213"/>
    </location>
</feature>
<dbReference type="PANTHER" id="PTHR10846:SF8">
    <property type="entry name" value="INNER MEMBRANE PROTEIN YRBG"/>
    <property type="match status" value="1"/>
</dbReference>
<feature type="transmembrane region" description="Helical" evidence="5">
    <location>
        <begin position="321"/>
        <end position="344"/>
    </location>
</feature>
<protein>
    <recommendedName>
        <fullName evidence="6">Sodium/calcium exchanger membrane region domain-containing protein</fullName>
    </recommendedName>
</protein>
<proteinExistence type="predicted"/>
<dbReference type="InterPro" id="IPR004481">
    <property type="entry name" value="K/Na/Ca-exchanger"/>
</dbReference>
<reference evidence="7" key="1">
    <citation type="submission" date="2022-10" db="EMBL/GenBank/DDBJ databases">
        <title>Catenovulum adriacola sp. nov. isolated in the Harbour of Susak.</title>
        <authorList>
            <person name="Schoch T."/>
            <person name="Reich S.J."/>
            <person name="Stoeferle S."/>
            <person name="Flaiz M."/>
            <person name="Kazda M."/>
            <person name="Riedel C.U."/>
            <person name="Duerre P."/>
        </authorList>
    </citation>
    <scope>NUCLEOTIDE SEQUENCE</scope>
    <source>
        <strain evidence="7">TS8</strain>
    </source>
</reference>
<evidence type="ECO:0000259" key="6">
    <source>
        <dbReference type="Pfam" id="PF01699"/>
    </source>
</evidence>
<dbReference type="PANTHER" id="PTHR10846">
    <property type="entry name" value="SODIUM/POTASSIUM/CALCIUM EXCHANGER"/>
    <property type="match status" value="1"/>
</dbReference>
<feature type="domain" description="Sodium/calcium exchanger membrane region" evidence="6">
    <location>
        <begin position="11"/>
        <end position="155"/>
    </location>
</feature>
<dbReference type="RefSeq" id="WP_268074722.1">
    <property type="nucleotide sequence ID" value="NZ_CP109965.1"/>
</dbReference>
<feature type="transmembrane region" description="Helical" evidence="5">
    <location>
        <begin position="225"/>
        <end position="244"/>
    </location>
</feature>
<evidence type="ECO:0000313" key="7">
    <source>
        <dbReference type="EMBL" id="WAJ70408.1"/>
    </source>
</evidence>
<dbReference type="EMBL" id="CP109965">
    <property type="protein sequence ID" value="WAJ70408.1"/>
    <property type="molecule type" value="Genomic_DNA"/>
</dbReference>
<evidence type="ECO:0000256" key="5">
    <source>
        <dbReference type="SAM" id="Phobius"/>
    </source>
</evidence>
<name>A0ABY7ALI4_9ALTE</name>
<gene>
    <name evidence="7" type="ORF">OLW01_00915</name>
</gene>
<feature type="domain" description="Sodium/calcium exchanger membrane region" evidence="6">
    <location>
        <begin position="195"/>
        <end position="340"/>
    </location>
</feature>
<accession>A0ABY7ALI4</accession>
<feature type="transmembrane region" description="Helical" evidence="5">
    <location>
        <begin position="109"/>
        <end position="128"/>
    </location>
</feature>
<dbReference type="Pfam" id="PF01699">
    <property type="entry name" value="Na_Ca_ex"/>
    <property type="match status" value="2"/>
</dbReference>
<evidence type="ECO:0000256" key="2">
    <source>
        <dbReference type="ARBA" id="ARBA00022692"/>
    </source>
</evidence>
<feature type="transmembrane region" description="Helical" evidence="5">
    <location>
        <begin position="295"/>
        <end position="314"/>
    </location>
</feature>
<sequence length="345" mass="36782">MFNQFPVTINLLIFTVLASLIWLAGTRLSYLIDSIAEKTQLARALLGLILLATATELPEFVTTLTASSSGNGTLALNNMFGGMLLQLAVLTVADVWVKKGTLCSRPHDPTVAVAGILCIISLSTVLVAKSLGDIQLGFQLGLGSLSIALLYVLSMFVLKIMQNKDTWSPVDLPDDDQTDPVRDNKFDQKSLKYLICFSILCAAVILACGVSLVDLAETLSKQTGLGSSFIGASLLALTTSLPELSTSIAAVKVKAYTMAISNVFGSNLIMTFLLFPNDFAFTKGPIINEIDTAATFALCAGIFMTAIYCLGLLVRSKRKILGMGIESGILGLCYIASLAVLFSLR</sequence>
<dbReference type="InterPro" id="IPR004837">
    <property type="entry name" value="NaCa_Exmemb"/>
</dbReference>
<feature type="transmembrane region" description="Helical" evidence="5">
    <location>
        <begin position="79"/>
        <end position="97"/>
    </location>
</feature>
<dbReference type="InterPro" id="IPR044880">
    <property type="entry name" value="NCX_ion-bd_dom_sf"/>
</dbReference>
<dbReference type="Gene3D" id="1.20.1420.30">
    <property type="entry name" value="NCX, central ion-binding region"/>
    <property type="match status" value="1"/>
</dbReference>
<organism evidence="7 8">
    <name type="scientific">Catenovulum adriaticum</name>
    <dbReference type="NCBI Taxonomy" id="2984846"/>
    <lineage>
        <taxon>Bacteria</taxon>
        <taxon>Pseudomonadati</taxon>
        <taxon>Pseudomonadota</taxon>
        <taxon>Gammaproteobacteria</taxon>
        <taxon>Alteromonadales</taxon>
        <taxon>Alteromonadaceae</taxon>
        <taxon>Catenovulum</taxon>
    </lineage>
</organism>
<keyword evidence="3 5" id="KW-1133">Transmembrane helix</keyword>
<keyword evidence="2 5" id="KW-0812">Transmembrane</keyword>
<dbReference type="Proteomes" id="UP001163726">
    <property type="component" value="Chromosome"/>
</dbReference>
<evidence type="ECO:0000313" key="8">
    <source>
        <dbReference type="Proteomes" id="UP001163726"/>
    </source>
</evidence>
<feature type="transmembrane region" description="Helical" evidence="5">
    <location>
        <begin position="256"/>
        <end position="275"/>
    </location>
</feature>
<evidence type="ECO:0000256" key="3">
    <source>
        <dbReference type="ARBA" id="ARBA00022989"/>
    </source>
</evidence>
<feature type="transmembrane region" description="Helical" evidence="5">
    <location>
        <begin position="12"/>
        <end position="32"/>
    </location>
</feature>
<keyword evidence="4 5" id="KW-0472">Membrane</keyword>
<feature type="transmembrane region" description="Helical" evidence="5">
    <location>
        <begin position="134"/>
        <end position="158"/>
    </location>
</feature>